<evidence type="ECO:0000256" key="9">
    <source>
        <dbReference type="HAMAP-Rule" id="MF_00222"/>
    </source>
</evidence>
<feature type="binding site" evidence="9">
    <location>
        <begin position="133"/>
        <end position="137"/>
    </location>
    <ligand>
        <name>NADP(+)</name>
        <dbReference type="ChEBI" id="CHEBI:58349"/>
    </ligand>
</feature>
<evidence type="ECO:0000259" key="11">
    <source>
        <dbReference type="Pfam" id="PF18317"/>
    </source>
</evidence>
<dbReference type="SUPFAM" id="SSF51735">
    <property type="entry name" value="NAD(P)-binding Rossmann-fold domains"/>
    <property type="match status" value="1"/>
</dbReference>
<dbReference type="OrthoDB" id="9792692at2"/>
<evidence type="ECO:0000259" key="10">
    <source>
        <dbReference type="Pfam" id="PF08501"/>
    </source>
</evidence>
<feature type="binding site" evidence="9">
    <location>
        <position position="257"/>
    </location>
    <ligand>
        <name>NADP(+)</name>
        <dbReference type="ChEBI" id="CHEBI:58349"/>
    </ligand>
</feature>
<dbReference type="UniPathway" id="UPA00053">
    <property type="reaction ID" value="UER00087"/>
</dbReference>
<comment type="pathway">
    <text evidence="1 9">Metabolic intermediate biosynthesis; chorismate biosynthesis; chorismate from D-erythrose 4-phosphate and phosphoenolpyruvate: step 4/7.</text>
</comment>
<dbReference type="InterPro" id="IPR022893">
    <property type="entry name" value="Shikimate_DH_fam"/>
</dbReference>
<name>A0A1H8T4K0_9BACL</name>
<evidence type="ECO:0000313" key="13">
    <source>
        <dbReference type="EMBL" id="SEO85448.1"/>
    </source>
</evidence>
<feature type="domain" description="Shikimate dehydrogenase substrate binding N-terminal" evidence="10">
    <location>
        <begin position="14"/>
        <end position="96"/>
    </location>
</feature>
<keyword evidence="4 9" id="KW-0560">Oxidoreductase</keyword>
<comment type="function">
    <text evidence="9">Involved in the biosynthesis of the chorismate, which leads to the biosynthesis of aromatic amino acids. Catalyzes the reversible NADPH linked reduction of 3-dehydroshikimate (DHSA) to yield shikimate (SA).</text>
</comment>
<evidence type="ECO:0000256" key="5">
    <source>
        <dbReference type="ARBA" id="ARBA00023141"/>
    </source>
</evidence>
<dbReference type="SUPFAM" id="SSF53223">
    <property type="entry name" value="Aminoacid dehydrogenase-like, N-terminal domain"/>
    <property type="match status" value="1"/>
</dbReference>
<keyword evidence="15" id="KW-1185">Reference proteome</keyword>
<feature type="binding site" evidence="9">
    <location>
        <position position="94"/>
    </location>
    <ligand>
        <name>shikimate</name>
        <dbReference type="ChEBI" id="CHEBI:36208"/>
    </ligand>
</feature>
<evidence type="ECO:0000313" key="12">
    <source>
        <dbReference type="EMBL" id="QWU17077.1"/>
    </source>
</evidence>
<comment type="caution">
    <text evidence="9">Lacks conserved residue(s) required for the propagation of feature annotation.</text>
</comment>
<dbReference type="GO" id="GO:0008652">
    <property type="term" value="P:amino acid biosynthetic process"/>
    <property type="evidence" value="ECO:0007669"/>
    <property type="project" value="UniProtKB-KW"/>
</dbReference>
<dbReference type="GO" id="GO:0050661">
    <property type="term" value="F:NADP binding"/>
    <property type="evidence" value="ECO:0007669"/>
    <property type="project" value="InterPro"/>
</dbReference>
<accession>A0A1H8T4K0</accession>
<evidence type="ECO:0000256" key="1">
    <source>
        <dbReference type="ARBA" id="ARBA00004871"/>
    </source>
</evidence>
<dbReference type="Proteomes" id="UP000198809">
    <property type="component" value="Unassembled WGS sequence"/>
</dbReference>
<dbReference type="RefSeq" id="WP_036602605.1">
    <property type="nucleotide sequence ID" value="NZ_CP076607.1"/>
</dbReference>
<dbReference type="NCBIfam" id="NF001319">
    <property type="entry name" value="PRK00258.3-3"/>
    <property type="match status" value="1"/>
</dbReference>
<organism evidence="13 14">
    <name type="scientific">Paenibacillus sophorae</name>
    <dbReference type="NCBI Taxonomy" id="1333845"/>
    <lineage>
        <taxon>Bacteria</taxon>
        <taxon>Bacillati</taxon>
        <taxon>Bacillota</taxon>
        <taxon>Bacilli</taxon>
        <taxon>Bacillales</taxon>
        <taxon>Paenibacillaceae</taxon>
        <taxon>Paenibacillus</taxon>
    </lineage>
</organism>
<reference evidence="12 15" key="2">
    <citation type="submission" date="2021-06" db="EMBL/GenBank/DDBJ databases">
        <title>Whole genome sequence of Paenibacillus sophorae DSM23020 for comparative genomics.</title>
        <authorList>
            <person name="Kim M.-J."/>
            <person name="Lee G."/>
            <person name="Shin J.-H."/>
        </authorList>
    </citation>
    <scope>NUCLEOTIDE SEQUENCE [LARGE SCALE GENOMIC DNA]</scope>
    <source>
        <strain evidence="12 15">DSM 23020</strain>
    </source>
</reference>
<comment type="catalytic activity">
    <reaction evidence="7">
        <text>shikimate + NAD(+) = 3-dehydroshikimate + NADH + H(+)</text>
        <dbReference type="Rhea" id="RHEA:17741"/>
        <dbReference type="ChEBI" id="CHEBI:15378"/>
        <dbReference type="ChEBI" id="CHEBI:16630"/>
        <dbReference type="ChEBI" id="CHEBI:36208"/>
        <dbReference type="ChEBI" id="CHEBI:57540"/>
        <dbReference type="ChEBI" id="CHEBI:57945"/>
    </reaction>
</comment>
<sequence>MAERITGYTQLIGLLGTPIAHSLSPTMHNEAFAKLGLDYVYMAFGVGNEQLPDVIKGFRALGLRGFNVTMPNKSLVLDYLDKLSPAAELAGSVNTVVNDEGVLTGHITDGTGYMRALKEEGINVIGEKMTIAGGGGAATAICIQAALDGVKEISIFNKKDKFYPRAETTVEKIRSKTDCKVQLFDVDDQETLRREIADSVIFTNATGVGMKPLEDQCLISDLSMLRPDLVVSDVVYIPKKTKLLEMAEARGCRTINGLGMMLWQGARAFEIWTGKEMPVGYIKELLF</sequence>
<comment type="subunit">
    <text evidence="9">Homodimer.</text>
</comment>
<evidence type="ECO:0000256" key="8">
    <source>
        <dbReference type="ARBA" id="ARBA00060613"/>
    </source>
</evidence>
<evidence type="ECO:0000256" key="7">
    <source>
        <dbReference type="ARBA" id="ARBA00052329"/>
    </source>
</evidence>
<comment type="catalytic activity">
    <reaction evidence="9">
        <text>shikimate + NADP(+) = 3-dehydroshikimate + NADPH + H(+)</text>
        <dbReference type="Rhea" id="RHEA:17737"/>
        <dbReference type="ChEBI" id="CHEBI:15378"/>
        <dbReference type="ChEBI" id="CHEBI:16630"/>
        <dbReference type="ChEBI" id="CHEBI:36208"/>
        <dbReference type="ChEBI" id="CHEBI:57783"/>
        <dbReference type="ChEBI" id="CHEBI:58349"/>
        <dbReference type="EC" id="1.1.1.25"/>
    </reaction>
</comment>
<feature type="domain" description="SDH C-terminal" evidence="11">
    <location>
        <begin position="257"/>
        <end position="286"/>
    </location>
</feature>
<dbReference type="EMBL" id="CP076607">
    <property type="protein sequence ID" value="QWU17077.1"/>
    <property type="molecule type" value="Genomic_DNA"/>
</dbReference>
<dbReference type="NCBIfam" id="TIGR00507">
    <property type="entry name" value="aroE"/>
    <property type="match status" value="1"/>
</dbReference>
<dbReference type="EC" id="1.1.1.25" evidence="9"/>
<comment type="similarity">
    <text evidence="9">Belongs to the shikimate dehydrogenase family.</text>
</comment>
<dbReference type="GO" id="GO:0019632">
    <property type="term" value="P:shikimate metabolic process"/>
    <property type="evidence" value="ECO:0007669"/>
    <property type="project" value="InterPro"/>
</dbReference>
<feature type="binding site" evidence="9">
    <location>
        <begin position="22"/>
        <end position="24"/>
    </location>
    <ligand>
        <name>shikimate</name>
        <dbReference type="ChEBI" id="CHEBI:36208"/>
    </ligand>
</feature>
<dbReference type="AlphaFoldDB" id="A0A1H8T4K0"/>
<dbReference type="InterPro" id="IPR011342">
    <property type="entry name" value="Shikimate_DH"/>
</dbReference>
<feature type="active site" description="Proton acceptor" evidence="9">
    <location>
        <position position="73"/>
    </location>
</feature>
<dbReference type="InterPro" id="IPR036291">
    <property type="entry name" value="NAD(P)-bd_dom_sf"/>
</dbReference>
<evidence type="ECO:0000256" key="2">
    <source>
        <dbReference type="ARBA" id="ARBA00022605"/>
    </source>
</evidence>
<dbReference type="GO" id="GO:0009073">
    <property type="term" value="P:aromatic amino acid family biosynthetic process"/>
    <property type="evidence" value="ECO:0007669"/>
    <property type="project" value="UniProtKB-KW"/>
</dbReference>
<dbReference type="Proteomes" id="UP000683429">
    <property type="component" value="Chromosome"/>
</dbReference>
<evidence type="ECO:0000256" key="6">
    <source>
        <dbReference type="ARBA" id="ARBA00051639"/>
    </source>
</evidence>
<dbReference type="InterPro" id="IPR046346">
    <property type="entry name" value="Aminoacid_DH-like_N_sf"/>
</dbReference>
<evidence type="ECO:0000313" key="14">
    <source>
        <dbReference type="Proteomes" id="UP000198809"/>
    </source>
</evidence>
<dbReference type="Gene3D" id="3.40.50.10860">
    <property type="entry name" value="Leucine Dehydrogenase, chain A, domain 1"/>
    <property type="match status" value="1"/>
</dbReference>
<dbReference type="EMBL" id="FODH01000013">
    <property type="protein sequence ID" value="SEO85448.1"/>
    <property type="molecule type" value="Genomic_DNA"/>
</dbReference>
<dbReference type="InterPro" id="IPR041121">
    <property type="entry name" value="SDH_C"/>
</dbReference>
<dbReference type="STRING" id="1333845.SAMN04487895_11328"/>
<reference evidence="13 14" key="1">
    <citation type="submission" date="2016-10" db="EMBL/GenBank/DDBJ databases">
        <authorList>
            <person name="de Groot N.N."/>
        </authorList>
    </citation>
    <scope>NUCLEOTIDE SEQUENCE [LARGE SCALE GENOMIC DNA]</scope>
    <source>
        <strain evidence="13 14">CGMCC 1.10238</strain>
    </source>
</reference>
<evidence type="ECO:0000256" key="3">
    <source>
        <dbReference type="ARBA" id="ARBA00022857"/>
    </source>
</evidence>
<dbReference type="GO" id="GO:0004764">
    <property type="term" value="F:shikimate 3-dehydrogenase (NADP+) activity"/>
    <property type="evidence" value="ECO:0007669"/>
    <property type="project" value="UniProtKB-UniRule"/>
</dbReference>
<feature type="binding site" evidence="9">
    <location>
        <position position="264"/>
    </location>
    <ligand>
        <name>shikimate</name>
        <dbReference type="ChEBI" id="CHEBI:36208"/>
    </ligand>
</feature>
<dbReference type="InterPro" id="IPR013708">
    <property type="entry name" value="Shikimate_DH-bd_N"/>
</dbReference>
<dbReference type="Pfam" id="PF18317">
    <property type="entry name" value="SDH_C"/>
    <property type="match status" value="1"/>
</dbReference>
<dbReference type="PANTHER" id="PTHR21089">
    <property type="entry name" value="SHIKIMATE DEHYDROGENASE"/>
    <property type="match status" value="1"/>
</dbReference>
<dbReference type="Gene3D" id="3.40.50.720">
    <property type="entry name" value="NAD(P)-binding Rossmann-like Domain"/>
    <property type="match status" value="1"/>
</dbReference>
<keyword evidence="2 9" id="KW-0028">Amino-acid biosynthesis</keyword>
<protein>
    <recommendedName>
        <fullName evidence="9">Shikimate dehydrogenase (NADP(+))</fullName>
        <shortName evidence="9">SDH</shortName>
        <ecNumber evidence="9">1.1.1.25</ecNumber>
    </recommendedName>
</protein>
<dbReference type="GO" id="GO:0030266">
    <property type="term" value="F:quinate 3-dehydrogenase (NAD+) activity"/>
    <property type="evidence" value="ECO:0007669"/>
    <property type="project" value="UniProtKB-EC"/>
</dbReference>
<comment type="pathway">
    <text evidence="8">Aromatic compound metabolism; 3,4-dihydroxybenzoate biosynthesis; 3-dehydroquinate from D-quinate (NAD(+) route).</text>
</comment>
<dbReference type="HAMAP" id="MF_00222">
    <property type="entry name" value="Shikimate_DH_AroE"/>
    <property type="match status" value="1"/>
</dbReference>
<dbReference type="Pfam" id="PF08501">
    <property type="entry name" value="Shikimate_dh_N"/>
    <property type="match status" value="1"/>
</dbReference>
<dbReference type="PANTHER" id="PTHR21089:SF1">
    <property type="entry name" value="BIFUNCTIONAL 3-DEHYDROQUINATE DEHYDRATASE_SHIKIMATE DEHYDROGENASE, CHLOROPLASTIC"/>
    <property type="match status" value="1"/>
</dbReference>
<dbReference type="GO" id="GO:0009423">
    <property type="term" value="P:chorismate biosynthetic process"/>
    <property type="evidence" value="ECO:0007669"/>
    <property type="project" value="UniProtKB-UniRule"/>
</dbReference>
<evidence type="ECO:0000313" key="15">
    <source>
        <dbReference type="Proteomes" id="UP000683429"/>
    </source>
</evidence>
<proteinExistence type="inferred from homology"/>
<gene>
    <name evidence="9" type="primary">aroE</name>
    <name evidence="12" type="ORF">KP014_07870</name>
    <name evidence="13" type="ORF">SAMN04487895_11328</name>
</gene>
<feature type="binding site" evidence="9">
    <location>
        <position position="234"/>
    </location>
    <ligand>
        <name>NADP(+)</name>
        <dbReference type="ChEBI" id="CHEBI:58349"/>
    </ligand>
</feature>
<feature type="binding site" evidence="9">
    <location>
        <position position="69"/>
    </location>
    <ligand>
        <name>shikimate</name>
        <dbReference type="ChEBI" id="CHEBI:36208"/>
    </ligand>
</feature>
<feature type="binding site" evidence="9">
    <location>
        <position position="109"/>
    </location>
    <ligand>
        <name>shikimate</name>
        <dbReference type="ChEBI" id="CHEBI:36208"/>
    </ligand>
</feature>
<comment type="catalytic activity">
    <reaction evidence="6">
        <text>L-quinate + NAD(+) = 3-dehydroquinate + NADH + H(+)</text>
        <dbReference type="Rhea" id="RHEA:22364"/>
        <dbReference type="ChEBI" id="CHEBI:15378"/>
        <dbReference type="ChEBI" id="CHEBI:29751"/>
        <dbReference type="ChEBI" id="CHEBI:32364"/>
        <dbReference type="ChEBI" id="CHEBI:57540"/>
        <dbReference type="ChEBI" id="CHEBI:57945"/>
        <dbReference type="EC" id="1.1.1.24"/>
    </reaction>
</comment>
<keyword evidence="5 9" id="KW-0057">Aromatic amino acid biosynthesis</keyword>
<dbReference type="NCBIfam" id="NF001313">
    <property type="entry name" value="PRK00258.2-1"/>
    <property type="match status" value="1"/>
</dbReference>
<dbReference type="FunFam" id="3.40.50.720:FF:000086">
    <property type="entry name" value="Quinate/shikimate dehydrogenase"/>
    <property type="match status" value="1"/>
</dbReference>
<evidence type="ECO:0000256" key="4">
    <source>
        <dbReference type="ARBA" id="ARBA00023002"/>
    </source>
</evidence>
<dbReference type="CDD" id="cd01065">
    <property type="entry name" value="NAD_bind_Shikimate_DH"/>
    <property type="match status" value="1"/>
</dbReference>
<feature type="binding site" evidence="9">
    <location>
        <position position="236"/>
    </location>
    <ligand>
        <name>shikimate</name>
        <dbReference type="ChEBI" id="CHEBI:36208"/>
    </ligand>
</feature>
<dbReference type="FunFam" id="3.40.50.10860:FF:000004">
    <property type="entry name" value="Quinate/shikimate dehydrogenase"/>
    <property type="match status" value="1"/>
</dbReference>
<keyword evidence="3 9" id="KW-0521">NADP</keyword>